<sequence length="239" mass="27014">MKEILERLSVKPFSVVGHRGAAGEKPENTVEAFKYAIELGVDIVECDVRRTKDGKLVVIHDDNLKRIAGIDVKVSDLTYSELREVRIDGERIPLLEEVLDVVEGNCGLFIEIKEPETTEQILKSVNSSVSKTGWIGFISFYEEALVRVKEWNKNLTTGLIYSKPPGKILDAKRIGCEFVLPKWYLSTEKAVNFAHRLGLRVVSWVIDDEKTLDKALKSKSDALATDFPSWLLNIRKELL</sequence>
<dbReference type="PANTHER" id="PTHR46211:SF14">
    <property type="entry name" value="GLYCEROPHOSPHODIESTER PHOSPHODIESTERASE"/>
    <property type="match status" value="1"/>
</dbReference>
<reference evidence="2 3" key="1">
    <citation type="submission" date="2017-05" db="EMBL/GenBank/DDBJ databases">
        <authorList>
            <person name="Varghese N."/>
            <person name="Submissions S."/>
        </authorList>
    </citation>
    <scope>NUCLEOTIDE SEQUENCE [LARGE SCALE GENOMIC DNA]</scope>
    <source>
        <strain evidence="2 3">DSM 16304</strain>
    </source>
</reference>
<accession>A0A521B146</accession>
<evidence type="ECO:0000313" key="3">
    <source>
        <dbReference type="Proteomes" id="UP000317315"/>
    </source>
</evidence>
<name>A0A521B146_9BACT</name>
<dbReference type="SUPFAM" id="SSF51695">
    <property type="entry name" value="PLC-like phosphodiesterases"/>
    <property type="match status" value="1"/>
</dbReference>
<dbReference type="GO" id="GO:0006629">
    <property type="term" value="P:lipid metabolic process"/>
    <property type="evidence" value="ECO:0007669"/>
    <property type="project" value="InterPro"/>
</dbReference>
<organism evidence="2 3">
    <name type="scientific">Balnearium lithotrophicum</name>
    <dbReference type="NCBI Taxonomy" id="223788"/>
    <lineage>
        <taxon>Bacteria</taxon>
        <taxon>Pseudomonadati</taxon>
        <taxon>Aquificota</taxon>
        <taxon>Aquificia</taxon>
        <taxon>Desulfurobacteriales</taxon>
        <taxon>Desulfurobacteriaceae</taxon>
        <taxon>Balnearium</taxon>
    </lineage>
</organism>
<dbReference type="RefSeq" id="WP_221928587.1">
    <property type="nucleotide sequence ID" value="NZ_FXTM01000003.1"/>
</dbReference>
<dbReference type="Gene3D" id="3.20.20.190">
    <property type="entry name" value="Phosphatidylinositol (PI) phosphodiesterase"/>
    <property type="match status" value="1"/>
</dbReference>
<proteinExistence type="predicted"/>
<dbReference type="Pfam" id="PF03009">
    <property type="entry name" value="GDPD"/>
    <property type="match status" value="1"/>
</dbReference>
<evidence type="ECO:0000313" key="2">
    <source>
        <dbReference type="EMBL" id="SMO40833.1"/>
    </source>
</evidence>
<dbReference type="Proteomes" id="UP000317315">
    <property type="component" value="Unassembled WGS sequence"/>
</dbReference>
<dbReference type="EMBL" id="FXTM01000003">
    <property type="protein sequence ID" value="SMO40833.1"/>
    <property type="molecule type" value="Genomic_DNA"/>
</dbReference>
<dbReference type="AlphaFoldDB" id="A0A521B146"/>
<dbReference type="PROSITE" id="PS51704">
    <property type="entry name" value="GP_PDE"/>
    <property type="match status" value="1"/>
</dbReference>
<keyword evidence="3" id="KW-1185">Reference proteome</keyword>
<gene>
    <name evidence="2" type="ORF">SAMN06269117_10365</name>
</gene>
<dbReference type="GO" id="GO:0008081">
    <property type="term" value="F:phosphoric diester hydrolase activity"/>
    <property type="evidence" value="ECO:0007669"/>
    <property type="project" value="InterPro"/>
</dbReference>
<dbReference type="InterPro" id="IPR030395">
    <property type="entry name" value="GP_PDE_dom"/>
</dbReference>
<feature type="domain" description="GP-PDE" evidence="1">
    <location>
        <begin position="13"/>
        <end position="235"/>
    </location>
</feature>
<protein>
    <submittedName>
        <fullName evidence="2">Glycerophosphoryl diester phosphodiesterase</fullName>
    </submittedName>
</protein>
<evidence type="ECO:0000259" key="1">
    <source>
        <dbReference type="PROSITE" id="PS51704"/>
    </source>
</evidence>
<dbReference type="CDD" id="cd08556">
    <property type="entry name" value="GDPD"/>
    <property type="match status" value="1"/>
</dbReference>
<dbReference type="InterPro" id="IPR017946">
    <property type="entry name" value="PLC-like_Pdiesterase_TIM-brl"/>
</dbReference>
<dbReference type="PANTHER" id="PTHR46211">
    <property type="entry name" value="GLYCEROPHOSPHORYL DIESTER PHOSPHODIESTERASE"/>
    <property type="match status" value="1"/>
</dbReference>